<dbReference type="FunFam" id="1.10.10.10:FF:000001">
    <property type="entry name" value="LysR family transcriptional regulator"/>
    <property type="match status" value="1"/>
</dbReference>
<dbReference type="OrthoDB" id="8688993at2"/>
<evidence type="ECO:0000256" key="4">
    <source>
        <dbReference type="ARBA" id="ARBA00023163"/>
    </source>
</evidence>
<protein>
    <submittedName>
        <fullName evidence="6">LysR family transcriptional regulator</fullName>
    </submittedName>
</protein>
<dbReference type="AlphaFoldDB" id="A0A4U1I124"/>
<feature type="domain" description="HTH lysR-type" evidence="5">
    <location>
        <begin position="11"/>
        <end position="66"/>
    </location>
</feature>
<organism evidence="6 7">
    <name type="scientific">Trinickia terrae</name>
    <dbReference type="NCBI Taxonomy" id="2571161"/>
    <lineage>
        <taxon>Bacteria</taxon>
        <taxon>Pseudomonadati</taxon>
        <taxon>Pseudomonadota</taxon>
        <taxon>Betaproteobacteria</taxon>
        <taxon>Burkholderiales</taxon>
        <taxon>Burkholderiaceae</taxon>
        <taxon>Trinickia</taxon>
    </lineage>
</organism>
<dbReference type="PROSITE" id="PS50931">
    <property type="entry name" value="HTH_LYSR"/>
    <property type="match status" value="1"/>
</dbReference>
<dbReference type="Pfam" id="PF03466">
    <property type="entry name" value="LysR_substrate"/>
    <property type="match status" value="1"/>
</dbReference>
<dbReference type="RefSeq" id="WP_136896725.1">
    <property type="nucleotide sequence ID" value="NZ_SWJE01000010.1"/>
</dbReference>
<evidence type="ECO:0000256" key="2">
    <source>
        <dbReference type="ARBA" id="ARBA00023015"/>
    </source>
</evidence>
<evidence type="ECO:0000259" key="5">
    <source>
        <dbReference type="PROSITE" id="PS50931"/>
    </source>
</evidence>
<dbReference type="SUPFAM" id="SSF53850">
    <property type="entry name" value="Periplasmic binding protein-like II"/>
    <property type="match status" value="1"/>
</dbReference>
<proteinExistence type="inferred from homology"/>
<dbReference type="Pfam" id="PF00126">
    <property type="entry name" value="HTH_1"/>
    <property type="match status" value="1"/>
</dbReference>
<dbReference type="GO" id="GO:0006351">
    <property type="term" value="P:DNA-templated transcription"/>
    <property type="evidence" value="ECO:0007669"/>
    <property type="project" value="TreeGrafter"/>
</dbReference>
<dbReference type="InterPro" id="IPR058163">
    <property type="entry name" value="LysR-type_TF_proteobact-type"/>
</dbReference>
<evidence type="ECO:0000313" key="6">
    <source>
        <dbReference type="EMBL" id="TKC86832.1"/>
    </source>
</evidence>
<dbReference type="Gene3D" id="3.40.190.10">
    <property type="entry name" value="Periplasmic binding protein-like II"/>
    <property type="match status" value="2"/>
</dbReference>
<dbReference type="Proteomes" id="UP000305539">
    <property type="component" value="Unassembled WGS sequence"/>
</dbReference>
<reference evidence="6 7" key="1">
    <citation type="submission" date="2019-04" db="EMBL/GenBank/DDBJ databases">
        <title>Trinickia sp. 7GSK02, isolated from subtropical forest soil.</title>
        <authorList>
            <person name="Gao Z.-H."/>
            <person name="Qiu L.-H."/>
        </authorList>
    </citation>
    <scope>NUCLEOTIDE SEQUENCE [LARGE SCALE GENOMIC DNA]</scope>
    <source>
        <strain evidence="6 7">7GSK02</strain>
    </source>
</reference>
<dbReference type="Gene3D" id="1.10.10.10">
    <property type="entry name" value="Winged helix-like DNA-binding domain superfamily/Winged helix DNA-binding domain"/>
    <property type="match status" value="1"/>
</dbReference>
<accession>A0A4U1I124</accession>
<dbReference type="InterPro" id="IPR000847">
    <property type="entry name" value="LysR_HTH_N"/>
</dbReference>
<evidence type="ECO:0000256" key="3">
    <source>
        <dbReference type="ARBA" id="ARBA00023125"/>
    </source>
</evidence>
<dbReference type="EMBL" id="SWJE01000010">
    <property type="protein sequence ID" value="TKC86832.1"/>
    <property type="molecule type" value="Genomic_DNA"/>
</dbReference>
<dbReference type="InterPro" id="IPR036388">
    <property type="entry name" value="WH-like_DNA-bd_sf"/>
</dbReference>
<keyword evidence="4" id="KW-0804">Transcription</keyword>
<dbReference type="PANTHER" id="PTHR30537:SF26">
    <property type="entry name" value="GLYCINE CLEAVAGE SYSTEM TRANSCRIPTIONAL ACTIVATOR"/>
    <property type="match status" value="1"/>
</dbReference>
<comment type="similarity">
    <text evidence="1">Belongs to the LysR transcriptional regulatory family.</text>
</comment>
<keyword evidence="7" id="KW-1185">Reference proteome</keyword>
<evidence type="ECO:0000313" key="7">
    <source>
        <dbReference type="Proteomes" id="UP000305539"/>
    </source>
</evidence>
<dbReference type="GO" id="GO:0003700">
    <property type="term" value="F:DNA-binding transcription factor activity"/>
    <property type="evidence" value="ECO:0007669"/>
    <property type="project" value="InterPro"/>
</dbReference>
<comment type="caution">
    <text evidence="6">The sequence shown here is derived from an EMBL/GenBank/DDBJ whole genome shotgun (WGS) entry which is preliminary data.</text>
</comment>
<dbReference type="GO" id="GO:0043565">
    <property type="term" value="F:sequence-specific DNA binding"/>
    <property type="evidence" value="ECO:0007669"/>
    <property type="project" value="TreeGrafter"/>
</dbReference>
<name>A0A4U1I124_9BURK</name>
<gene>
    <name evidence="6" type="ORF">FAZ69_19520</name>
</gene>
<keyword evidence="2" id="KW-0805">Transcription regulation</keyword>
<sequence length="315" mass="34242">MPTPLVRLAPLDLIRGFVAVGRRMSITLAAEDLCLTQSALSRQVHALEDLLGTALFHRGYRSISFTPAGERLFRTADSAVQQLQEVFEVLTQAQERLPVTITASIGVTALWLLPRLNRFQQRYPNIDLRVAAIDKNLDLRAEGIDLGIRYCTAKSAPPGAVLLFEEAVVPVAHPSLKLARLDERGALAAHVLLEFDGPRRPLLRWADQLAAMGLAQVKPKGMLRFNQYDQVIQAALAGQGIAIGRIALIEPLLAEGKLAALDDSVPGRTTAYGYWLYQAEANPRQDVSDVVAWIRSEARAAEAAVSQVLAAQGGG</sequence>
<evidence type="ECO:0000256" key="1">
    <source>
        <dbReference type="ARBA" id="ARBA00009437"/>
    </source>
</evidence>
<keyword evidence="3" id="KW-0238">DNA-binding</keyword>
<dbReference type="PRINTS" id="PR00039">
    <property type="entry name" value="HTHLYSR"/>
</dbReference>
<dbReference type="PANTHER" id="PTHR30537">
    <property type="entry name" value="HTH-TYPE TRANSCRIPTIONAL REGULATOR"/>
    <property type="match status" value="1"/>
</dbReference>
<dbReference type="SUPFAM" id="SSF46785">
    <property type="entry name" value="Winged helix' DNA-binding domain"/>
    <property type="match status" value="1"/>
</dbReference>
<dbReference type="InterPro" id="IPR036390">
    <property type="entry name" value="WH_DNA-bd_sf"/>
</dbReference>
<dbReference type="InterPro" id="IPR005119">
    <property type="entry name" value="LysR_subst-bd"/>
</dbReference>